<feature type="chain" id="PRO_5045008092" description="Porin" evidence="10">
    <location>
        <begin position="23"/>
        <end position="349"/>
    </location>
</feature>
<organism evidence="11 12">
    <name type="scientific">Neoaquamicrobium sediminum</name>
    <dbReference type="NCBI Taxonomy" id="1849104"/>
    <lineage>
        <taxon>Bacteria</taxon>
        <taxon>Pseudomonadati</taxon>
        <taxon>Pseudomonadota</taxon>
        <taxon>Alphaproteobacteria</taxon>
        <taxon>Hyphomicrobiales</taxon>
        <taxon>Phyllobacteriaceae</taxon>
        <taxon>Neoaquamicrobium</taxon>
    </lineage>
</organism>
<proteinExistence type="inferred from homology"/>
<dbReference type="EMBL" id="JAZHFV010000002">
    <property type="protein sequence ID" value="MEX4007506.1"/>
    <property type="molecule type" value="Genomic_DNA"/>
</dbReference>
<evidence type="ECO:0000313" key="12">
    <source>
        <dbReference type="Proteomes" id="UP001559025"/>
    </source>
</evidence>
<comment type="function">
    <text evidence="10">Forms passive diffusion pores that allow small molecular weight hydrophilic materials across the outer membrane.</text>
</comment>
<keyword evidence="5 10" id="KW-0732">Signal</keyword>
<keyword evidence="3 10" id="KW-1134">Transmembrane beta strand</keyword>
<evidence type="ECO:0000256" key="10">
    <source>
        <dbReference type="RuleBase" id="RU364005"/>
    </source>
</evidence>
<keyword evidence="2 10" id="KW-0813">Transport</keyword>
<name>A0ABV3WS67_9HYPH</name>
<gene>
    <name evidence="11" type="ORF">V1479_09340</name>
</gene>
<comment type="similarity">
    <text evidence="1 10">Belongs to the alphaproteobacteria porin family.</text>
</comment>
<comment type="domain">
    <text evidence="10">Consists of 16-stranded beta-barrel sheets, with large surface-exposed loops, that form a transmembrane pore at the center of each barrel. The pore is partially ocluded by a peptide loop that folds into the pore lumen.</text>
</comment>
<evidence type="ECO:0000256" key="4">
    <source>
        <dbReference type="ARBA" id="ARBA00022692"/>
    </source>
</evidence>
<evidence type="ECO:0000256" key="3">
    <source>
        <dbReference type="ARBA" id="ARBA00022452"/>
    </source>
</evidence>
<accession>A0ABV3WS67</accession>
<feature type="signal peptide" evidence="10">
    <location>
        <begin position="1"/>
        <end position="22"/>
    </location>
</feature>
<evidence type="ECO:0000256" key="2">
    <source>
        <dbReference type="ARBA" id="ARBA00022448"/>
    </source>
</evidence>
<evidence type="ECO:0000256" key="8">
    <source>
        <dbReference type="ARBA" id="ARBA00023136"/>
    </source>
</evidence>
<protein>
    <recommendedName>
        <fullName evidence="10">Porin</fullName>
    </recommendedName>
</protein>
<evidence type="ECO:0000256" key="7">
    <source>
        <dbReference type="ARBA" id="ARBA00023114"/>
    </source>
</evidence>
<dbReference type="Pfam" id="PF02530">
    <property type="entry name" value="Porin_2"/>
    <property type="match status" value="1"/>
</dbReference>
<keyword evidence="4 10" id="KW-0812">Transmembrane</keyword>
<dbReference type="Proteomes" id="UP001559025">
    <property type="component" value="Unassembled WGS sequence"/>
</dbReference>
<sequence>MNIKSLLLGSAVAAVAATGARAADAIVIAEPEPMEYVRICDVYGAGFFYIPGTETCLRIGGYMRYEMHYDDADWVDGNGDLHDYRFGKFARFQLNVDARNETEWGTLRSYVEARFNWNSTGGLVGGSGGTVLNQGFIELQQANGTIRLGKSDTPYARFLGYGSPFGPFDGSYGFNNSGELSYQYNGANGFSAIIAAVERGSGEFEPAVEGGVKLTQGWGDIGAMVGYDTVVEEWGAKLVGNAKFGMFDVGAHLFYASGPGSIYTIGGSEFSVLAYAKANVSQTLAIAAAVQYFDDEYLASNDTWQVTGGLDWRPVSGLRIRPEVQYTTTDTIVGDVDNWRAAIRFDRTF</sequence>
<keyword evidence="7 10" id="KW-0626">Porin</keyword>
<keyword evidence="8 10" id="KW-0472">Membrane</keyword>
<dbReference type="InterPro" id="IPR003684">
    <property type="entry name" value="Porin_alphabac"/>
</dbReference>
<dbReference type="SUPFAM" id="SSF56935">
    <property type="entry name" value="Porins"/>
    <property type="match status" value="1"/>
</dbReference>
<keyword evidence="6 10" id="KW-0406">Ion transport</keyword>
<comment type="caution">
    <text evidence="11">The sequence shown here is derived from an EMBL/GenBank/DDBJ whole genome shotgun (WGS) entry which is preliminary data.</text>
</comment>
<reference evidence="11 12" key="1">
    <citation type="submission" date="2024-01" db="EMBL/GenBank/DDBJ databases">
        <title>New evidence supports the origin of RcGTA from prophage.</title>
        <authorList>
            <person name="Xu Y."/>
            <person name="Liu B."/>
            <person name="Chen F."/>
        </authorList>
    </citation>
    <scope>NUCLEOTIDE SEQUENCE [LARGE SCALE GENOMIC DNA]</scope>
    <source>
        <strain evidence="11 12">CBW1107-2</strain>
    </source>
</reference>
<evidence type="ECO:0000256" key="6">
    <source>
        <dbReference type="ARBA" id="ARBA00023065"/>
    </source>
</evidence>
<evidence type="ECO:0000256" key="1">
    <source>
        <dbReference type="ARBA" id="ARBA00009521"/>
    </source>
</evidence>
<comment type="subcellular location">
    <subcellularLocation>
        <location evidence="10">Cell outer membrane</location>
        <topology evidence="10">Multi-pass membrane protein</topology>
    </subcellularLocation>
</comment>
<dbReference type="RefSeq" id="WP_368802653.1">
    <property type="nucleotide sequence ID" value="NZ_JAZHFV010000002.1"/>
</dbReference>
<evidence type="ECO:0000256" key="9">
    <source>
        <dbReference type="ARBA" id="ARBA00023237"/>
    </source>
</evidence>
<evidence type="ECO:0000313" key="11">
    <source>
        <dbReference type="EMBL" id="MEX4007506.1"/>
    </source>
</evidence>
<keyword evidence="9 10" id="KW-0998">Cell outer membrane</keyword>
<evidence type="ECO:0000256" key="5">
    <source>
        <dbReference type="ARBA" id="ARBA00022729"/>
    </source>
</evidence>
<keyword evidence="12" id="KW-1185">Reference proteome</keyword>